<protein>
    <submittedName>
        <fullName evidence="1">Uncharacterized protein</fullName>
    </submittedName>
</protein>
<keyword evidence="2" id="KW-1185">Reference proteome</keyword>
<reference evidence="1 2" key="1">
    <citation type="submission" date="2017-02" db="EMBL/GenBank/DDBJ databases">
        <title>Genomic diversity within the haloalkaliphilic genus Thioalkalivibrio.</title>
        <authorList>
            <person name="Ahn A.-C."/>
            <person name="Meier-Kolthoff J."/>
            <person name="Overmars L."/>
            <person name="Richter M."/>
            <person name="Woyke T."/>
            <person name="Sorokin D.Y."/>
            <person name="Muyzer G."/>
        </authorList>
    </citation>
    <scope>NUCLEOTIDE SEQUENCE [LARGE SCALE GENOMIC DNA]</scope>
    <source>
        <strain evidence="1 2">ALJD</strain>
    </source>
</reference>
<comment type="caution">
    <text evidence="1">The sequence shown here is derived from an EMBL/GenBank/DDBJ whole genome shotgun (WGS) entry which is preliminary data.</text>
</comment>
<name>A0A1V3NAX1_9GAMM</name>
<accession>A0A1V3NAX1</accession>
<dbReference type="Proteomes" id="UP000189462">
    <property type="component" value="Unassembled WGS sequence"/>
</dbReference>
<evidence type="ECO:0000313" key="1">
    <source>
        <dbReference type="EMBL" id="OOG21982.1"/>
    </source>
</evidence>
<dbReference type="EMBL" id="MVBK01000117">
    <property type="protein sequence ID" value="OOG21982.1"/>
    <property type="molecule type" value="Genomic_DNA"/>
</dbReference>
<dbReference type="OrthoDB" id="5785034at2"/>
<sequence length="102" mass="11691">MRLLQRMNVIRRDDRFVLSLLVFATGLVLTLQNPLAQDSLSRLASSVEMPNFEQVFEMRPQTPPPVMEGDQMLADEGEEVQTLVTTEREFSRDTDLRAAPQR</sequence>
<dbReference type="AlphaFoldDB" id="A0A1V3NAX1"/>
<gene>
    <name evidence="1" type="ORF">B1C78_15780</name>
</gene>
<proteinExistence type="predicted"/>
<evidence type="ECO:0000313" key="2">
    <source>
        <dbReference type="Proteomes" id="UP000189462"/>
    </source>
</evidence>
<organism evidence="1 2">
    <name type="scientific">Thioalkalivibrio denitrificans</name>
    <dbReference type="NCBI Taxonomy" id="108003"/>
    <lineage>
        <taxon>Bacteria</taxon>
        <taxon>Pseudomonadati</taxon>
        <taxon>Pseudomonadota</taxon>
        <taxon>Gammaproteobacteria</taxon>
        <taxon>Chromatiales</taxon>
        <taxon>Ectothiorhodospiraceae</taxon>
        <taxon>Thioalkalivibrio</taxon>
    </lineage>
</organism>